<dbReference type="Gene3D" id="2.60.450.10">
    <property type="entry name" value="Lipopolysaccharide (LPS) transport protein A like domain"/>
    <property type="match status" value="1"/>
</dbReference>
<keyword evidence="1" id="KW-0813">Transport</keyword>
<dbReference type="OrthoDB" id="5373249at2"/>
<sequence>MKKIFLLALCVCVVFGSELLEVSADRFSGNEKTGESIVEGNVKITKGADKLEAKKVVIYTNSNRKLAKMIAEGGVVFVVTTQDGRRMHGKANVLSYDAITGEYHLKKQAEVKEEGRENTIKGEEIFLNNKTGYVNVVGGANKPAKLIFNLEETKK</sequence>
<dbReference type="GO" id="GO:0001530">
    <property type="term" value="F:lipopolysaccharide binding"/>
    <property type="evidence" value="ECO:0007669"/>
    <property type="project" value="InterPro"/>
</dbReference>
<keyword evidence="3" id="KW-0574">Periplasm</keyword>
<evidence type="ECO:0000313" key="6">
    <source>
        <dbReference type="Proteomes" id="UP000256695"/>
    </source>
</evidence>
<dbReference type="EMBL" id="NXLX01000012">
    <property type="protein sequence ID" value="RDU73213.1"/>
    <property type="molecule type" value="Genomic_DNA"/>
</dbReference>
<evidence type="ECO:0000256" key="3">
    <source>
        <dbReference type="ARBA" id="ARBA00022764"/>
    </source>
</evidence>
<comment type="caution">
    <text evidence="5">The sequence shown here is derived from an EMBL/GenBank/DDBJ whole genome shotgun (WGS) entry which is preliminary data.</text>
</comment>
<dbReference type="PANTHER" id="PTHR36504">
    <property type="entry name" value="LIPOPOLYSACCHARIDE EXPORT SYSTEM PROTEIN LPTA"/>
    <property type="match status" value="1"/>
</dbReference>
<gene>
    <name evidence="5" type="primary">lptA</name>
    <name evidence="5" type="ORF">CQA57_05435</name>
</gene>
<dbReference type="GO" id="GO:0015920">
    <property type="term" value="P:lipopolysaccharide transport"/>
    <property type="evidence" value="ECO:0007669"/>
    <property type="project" value="InterPro"/>
</dbReference>
<dbReference type="AlphaFoldDB" id="A0A3D8J6V0"/>
<evidence type="ECO:0000256" key="1">
    <source>
        <dbReference type="ARBA" id="ARBA00022448"/>
    </source>
</evidence>
<dbReference type="GO" id="GO:0017089">
    <property type="term" value="F:glycolipid transfer activity"/>
    <property type="evidence" value="ECO:0007669"/>
    <property type="project" value="TreeGrafter"/>
</dbReference>
<feature type="domain" description="Organic solvent tolerance-like N-terminal" evidence="4">
    <location>
        <begin position="21"/>
        <end position="132"/>
    </location>
</feature>
<evidence type="ECO:0000256" key="2">
    <source>
        <dbReference type="ARBA" id="ARBA00022729"/>
    </source>
</evidence>
<protein>
    <submittedName>
        <fullName evidence="5">Lipopolysaccharide transport periplasmic protein LptA</fullName>
    </submittedName>
</protein>
<accession>A0A3D8J6V0</accession>
<proteinExistence type="predicted"/>
<reference evidence="5 6" key="1">
    <citation type="submission" date="2018-04" db="EMBL/GenBank/DDBJ databases">
        <title>Novel Campyloabacter and Helicobacter Species and Strains.</title>
        <authorList>
            <person name="Mannion A.J."/>
            <person name="Shen Z."/>
            <person name="Fox J.G."/>
        </authorList>
    </citation>
    <scope>NUCLEOTIDE SEQUENCE [LARGE SCALE GENOMIC DNA]</scope>
    <source>
        <strain evidence="5 6">MIT 04-9362</strain>
    </source>
</reference>
<dbReference type="InterPro" id="IPR005653">
    <property type="entry name" value="OstA-like_N"/>
</dbReference>
<dbReference type="RefSeq" id="WP_115579220.1">
    <property type="nucleotide sequence ID" value="NZ_NXLX01000012.1"/>
</dbReference>
<dbReference type="GO" id="GO:0030288">
    <property type="term" value="C:outer membrane-bounded periplasmic space"/>
    <property type="evidence" value="ECO:0007669"/>
    <property type="project" value="TreeGrafter"/>
</dbReference>
<dbReference type="NCBIfam" id="TIGR03002">
    <property type="entry name" value="outer_YhbN_LptA"/>
    <property type="match status" value="1"/>
</dbReference>
<evidence type="ECO:0000313" key="5">
    <source>
        <dbReference type="EMBL" id="RDU73213.1"/>
    </source>
</evidence>
<keyword evidence="2" id="KW-0732">Signal</keyword>
<dbReference type="Proteomes" id="UP000256695">
    <property type="component" value="Unassembled WGS sequence"/>
</dbReference>
<keyword evidence="6" id="KW-1185">Reference proteome</keyword>
<dbReference type="PANTHER" id="PTHR36504:SF1">
    <property type="entry name" value="LIPOPOLYSACCHARIDE EXPORT SYSTEM PROTEIN LPTA"/>
    <property type="match status" value="1"/>
</dbReference>
<organism evidence="5 6">
    <name type="scientific">Helicobacter anseris</name>
    <dbReference type="NCBI Taxonomy" id="375926"/>
    <lineage>
        <taxon>Bacteria</taxon>
        <taxon>Pseudomonadati</taxon>
        <taxon>Campylobacterota</taxon>
        <taxon>Epsilonproteobacteria</taxon>
        <taxon>Campylobacterales</taxon>
        <taxon>Helicobacteraceae</taxon>
        <taxon>Helicobacter</taxon>
    </lineage>
</organism>
<dbReference type="InterPro" id="IPR052037">
    <property type="entry name" value="LPS_export_LptA"/>
</dbReference>
<evidence type="ECO:0000259" key="4">
    <source>
        <dbReference type="Pfam" id="PF03968"/>
    </source>
</evidence>
<dbReference type="Pfam" id="PF03968">
    <property type="entry name" value="LptD_N"/>
    <property type="match status" value="1"/>
</dbReference>
<dbReference type="GO" id="GO:0009279">
    <property type="term" value="C:cell outer membrane"/>
    <property type="evidence" value="ECO:0007669"/>
    <property type="project" value="TreeGrafter"/>
</dbReference>
<name>A0A3D8J6V0_9HELI</name>
<dbReference type="InterPro" id="IPR014340">
    <property type="entry name" value="LptA"/>
</dbReference>